<feature type="signal peptide" evidence="2">
    <location>
        <begin position="1"/>
        <end position="21"/>
    </location>
</feature>
<keyword evidence="5" id="KW-1185">Reference proteome</keyword>
<evidence type="ECO:0000259" key="3">
    <source>
        <dbReference type="PROSITE" id="PS51178"/>
    </source>
</evidence>
<keyword evidence="2" id="KW-0732">Signal</keyword>
<feature type="chain" id="PRO_5045406531" evidence="2">
    <location>
        <begin position="22"/>
        <end position="123"/>
    </location>
</feature>
<comment type="caution">
    <text evidence="4">The sequence shown here is derived from an EMBL/GenBank/DDBJ whole genome shotgun (WGS) entry which is preliminary data.</text>
</comment>
<evidence type="ECO:0000313" key="4">
    <source>
        <dbReference type="EMBL" id="MBP2414742.1"/>
    </source>
</evidence>
<dbReference type="Proteomes" id="UP000711614">
    <property type="component" value="Unassembled WGS sequence"/>
</dbReference>
<feature type="domain" description="PASTA" evidence="3">
    <location>
        <begin position="39"/>
        <end position="110"/>
    </location>
</feature>
<organism evidence="4 5">
    <name type="scientific">Arthrobacter stackebrandtii</name>
    <dbReference type="NCBI Taxonomy" id="272161"/>
    <lineage>
        <taxon>Bacteria</taxon>
        <taxon>Bacillati</taxon>
        <taxon>Actinomycetota</taxon>
        <taxon>Actinomycetes</taxon>
        <taxon>Micrococcales</taxon>
        <taxon>Micrococcaceae</taxon>
        <taxon>Arthrobacter</taxon>
    </lineage>
</organism>
<reference evidence="4 5" key="1">
    <citation type="submission" date="2021-03" db="EMBL/GenBank/DDBJ databases">
        <title>Sequencing the genomes of 1000 actinobacteria strains.</title>
        <authorList>
            <person name="Klenk H.-P."/>
        </authorList>
    </citation>
    <scope>NUCLEOTIDE SEQUENCE [LARGE SCALE GENOMIC DNA]</scope>
    <source>
        <strain evidence="4 5">DSM 16005</strain>
    </source>
</reference>
<evidence type="ECO:0000313" key="5">
    <source>
        <dbReference type="Proteomes" id="UP000711614"/>
    </source>
</evidence>
<evidence type="ECO:0000256" key="1">
    <source>
        <dbReference type="SAM" id="MobiDB-lite"/>
    </source>
</evidence>
<feature type="region of interest" description="Disordered" evidence="1">
    <location>
        <begin position="21"/>
        <end position="41"/>
    </location>
</feature>
<dbReference type="PROSITE" id="PS51257">
    <property type="entry name" value="PROKAR_LIPOPROTEIN"/>
    <property type="match status" value="1"/>
</dbReference>
<sequence>MKKLISLSFAAILLAGLSACGSDSSATPSDAPSTTAAAAQDERAVPDVVGMTYDKAYNALVGEDFFAKLVDENGDEWITGNPWADVTVKSTDPAAGTMSDASYVNVTLTVTQDEYAKQTETAK</sequence>
<evidence type="ECO:0000256" key="2">
    <source>
        <dbReference type="SAM" id="SignalP"/>
    </source>
</evidence>
<dbReference type="Pfam" id="PF03793">
    <property type="entry name" value="PASTA"/>
    <property type="match status" value="1"/>
</dbReference>
<dbReference type="RefSeq" id="WP_209683032.1">
    <property type="nucleotide sequence ID" value="NZ_JAGIOI010000001.1"/>
</dbReference>
<gene>
    <name evidence="4" type="ORF">JOF48_003541</name>
</gene>
<dbReference type="EMBL" id="JAGIOI010000001">
    <property type="protein sequence ID" value="MBP2414742.1"/>
    <property type="molecule type" value="Genomic_DNA"/>
</dbReference>
<dbReference type="PROSITE" id="PS51178">
    <property type="entry name" value="PASTA"/>
    <property type="match status" value="1"/>
</dbReference>
<dbReference type="InterPro" id="IPR005543">
    <property type="entry name" value="PASTA_dom"/>
</dbReference>
<name>A0ABS4Z122_9MICC</name>
<dbReference type="CDD" id="cd06577">
    <property type="entry name" value="PASTA_pknB"/>
    <property type="match status" value="1"/>
</dbReference>
<dbReference type="Gene3D" id="3.30.10.20">
    <property type="match status" value="1"/>
</dbReference>
<feature type="compositionally biased region" description="Low complexity" evidence="1">
    <location>
        <begin position="21"/>
        <end position="39"/>
    </location>
</feature>
<proteinExistence type="predicted"/>
<protein>
    <submittedName>
        <fullName evidence="4">Beta-lactam-binding protein with PASTA domain</fullName>
    </submittedName>
</protein>
<accession>A0ABS4Z122</accession>